<dbReference type="Proteomes" id="UP000229383">
    <property type="component" value="Unassembled WGS sequence"/>
</dbReference>
<evidence type="ECO:0008006" key="4">
    <source>
        <dbReference type="Google" id="ProtNLM"/>
    </source>
</evidence>
<sequence>MPEETAIDKLRKRLYRKGEEFKERDDTPGLKYYRKHAPEEWLGDIPEEKKAPNKPEPKKWGAYLLIIGLVVFAFAAIGFAVWYLFIGGTSSTKNISFFIEGQSSVVGGDLVKWDVVIINNAKVPIEFSEVAFDYPEGSKPFDSGSVKVISGTLRARIELGEISPGETKRQSFQAFVFGEKETFTKARALLEYRLDGSNVILAKAAEFELAITRSPIVVSVKAPDAINAGDEFNIEIEAISQSKDIIHNVVLEIEYPHGFTFKDSSPPVPGEKNNRWDIGDLAPNDRYLVRITGSVTGEEIEEKTFKVFAGVLKNDQLMVYGSEVAFVNIVKQFLEVKFKSNLGDGRVVSTNDIVYLDIFWKNNLPVGVENASLKIFITGKGVDERTITPEKGFYIGVEKAAVWIATSYPQFSFLEPGESGQVRVRFKVPESFQIRGQDDFNFNIQMEGIFSAPRNPAGYEEVNIAGSASLDLKVATDLQLARRGIYNYAIMPGTGPLPPKVGQETVYTVIWSLVNTTNNAANIRVVSKLPPYVSWKNRTLPHDANITYNEETREVVWFLNILQAGTGTIRPATEAQFQIGLIPSVIDVGKNPILMSEVQASGLDEYAQVIVSDTEPALTTDIRSDPQFFYGMGAVKP</sequence>
<protein>
    <recommendedName>
        <fullName evidence="4">DUF11 domain-containing protein</fullName>
    </recommendedName>
</protein>
<keyword evidence="1" id="KW-0812">Transmembrane</keyword>
<comment type="caution">
    <text evidence="2">The sequence shown here is derived from an EMBL/GenBank/DDBJ whole genome shotgun (WGS) entry which is preliminary data.</text>
</comment>
<reference evidence="3" key="1">
    <citation type="submission" date="2017-09" db="EMBL/GenBank/DDBJ databases">
        <title>Depth-based differentiation of microbial function through sediment-hosted aquifers and enrichment of novel symbionts in the deep terrestrial subsurface.</title>
        <authorList>
            <person name="Probst A.J."/>
            <person name="Ladd B."/>
            <person name="Jarett J.K."/>
            <person name="Geller-Mcgrath D.E."/>
            <person name="Sieber C.M.K."/>
            <person name="Emerson J.B."/>
            <person name="Anantharaman K."/>
            <person name="Thomas B.C."/>
            <person name="Malmstrom R."/>
            <person name="Stieglmeier M."/>
            <person name="Klingl A."/>
            <person name="Woyke T."/>
            <person name="Ryan C.M."/>
            <person name="Banfield J.F."/>
        </authorList>
    </citation>
    <scope>NUCLEOTIDE SEQUENCE [LARGE SCALE GENOMIC DNA]</scope>
</reference>
<keyword evidence="1" id="KW-0472">Membrane</keyword>
<dbReference type="EMBL" id="PFCN01000011">
    <property type="protein sequence ID" value="PIR70578.1"/>
    <property type="molecule type" value="Genomic_DNA"/>
</dbReference>
<dbReference type="AlphaFoldDB" id="A0A2H0TG93"/>
<keyword evidence="1" id="KW-1133">Transmembrane helix</keyword>
<gene>
    <name evidence="2" type="ORF">COU46_00775</name>
</gene>
<evidence type="ECO:0000313" key="3">
    <source>
        <dbReference type="Proteomes" id="UP000229383"/>
    </source>
</evidence>
<organism evidence="2 3">
    <name type="scientific">Candidatus Niyogibacteria bacterium CG10_big_fil_rev_8_21_14_0_10_42_19</name>
    <dbReference type="NCBI Taxonomy" id="1974725"/>
    <lineage>
        <taxon>Bacteria</taxon>
        <taxon>Candidatus Niyogiibacteriota</taxon>
    </lineage>
</organism>
<evidence type="ECO:0000313" key="2">
    <source>
        <dbReference type="EMBL" id="PIR70578.1"/>
    </source>
</evidence>
<proteinExistence type="predicted"/>
<name>A0A2H0TG93_9BACT</name>
<accession>A0A2H0TG93</accession>
<feature type="transmembrane region" description="Helical" evidence="1">
    <location>
        <begin position="60"/>
        <end position="85"/>
    </location>
</feature>
<evidence type="ECO:0000256" key="1">
    <source>
        <dbReference type="SAM" id="Phobius"/>
    </source>
</evidence>